<reference evidence="8" key="1">
    <citation type="journal article" date="2020" name="mSystems">
        <title>Genome- and Community-Level Interaction Insights into Carbon Utilization and Element Cycling Functions of Hydrothermarchaeota in Hydrothermal Sediment.</title>
        <authorList>
            <person name="Zhou Z."/>
            <person name="Liu Y."/>
            <person name="Xu W."/>
            <person name="Pan J."/>
            <person name="Luo Z.H."/>
            <person name="Li M."/>
        </authorList>
    </citation>
    <scope>NUCLEOTIDE SEQUENCE [LARGE SCALE GENOMIC DNA]</scope>
    <source>
        <strain evidence="8">SpSt-62</strain>
        <strain evidence="7">SpSt-97</strain>
    </source>
</reference>
<dbReference type="AlphaFoldDB" id="A0A7C4WF68"/>
<gene>
    <name evidence="6" type="primary">rnp3</name>
    <name evidence="8" type="ORF">ENT89_06610</name>
    <name evidence="7" type="ORF">ENX77_03075</name>
</gene>
<comment type="caution">
    <text evidence="8">The sequence shown here is derived from an EMBL/GenBank/DDBJ whole genome shotgun (WGS) entry which is preliminary data.</text>
</comment>
<proteinExistence type="inferred from homology"/>
<keyword evidence="5 6" id="KW-0378">Hydrolase</keyword>
<evidence type="ECO:0000313" key="7">
    <source>
        <dbReference type="EMBL" id="HGE66097.1"/>
    </source>
</evidence>
<comment type="catalytic activity">
    <reaction evidence="6">
        <text>Endonucleolytic cleavage of RNA, removing 5'-extranucleotides from tRNA precursor.</text>
        <dbReference type="EC" id="3.1.26.5"/>
    </reaction>
</comment>
<keyword evidence="3 6" id="KW-0540">Nuclease</keyword>
<dbReference type="InterPro" id="IPR002738">
    <property type="entry name" value="RNase_P_p30"/>
</dbReference>
<dbReference type="GO" id="GO:0005737">
    <property type="term" value="C:cytoplasm"/>
    <property type="evidence" value="ECO:0007669"/>
    <property type="project" value="UniProtKB-SubCell"/>
</dbReference>
<keyword evidence="4 6" id="KW-0255">Endonuclease</keyword>
<dbReference type="EC" id="3.1.26.5" evidence="6"/>
<keyword evidence="2 6" id="KW-0819">tRNA processing</keyword>
<dbReference type="Gene3D" id="3.20.20.140">
    <property type="entry name" value="Metal-dependent hydrolases"/>
    <property type="match status" value="1"/>
</dbReference>
<keyword evidence="1 6" id="KW-0963">Cytoplasm</keyword>
<dbReference type="EMBL" id="DTPI01000022">
    <property type="protein sequence ID" value="HGE66097.1"/>
    <property type="molecule type" value="Genomic_DNA"/>
</dbReference>
<evidence type="ECO:0000256" key="3">
    <source>
        <dbReference type="ARBA" id="ARBA00022722"/>
    </source>
</evidence>
<dbReference type="Pfam" id="PF01876">
    <property type="entry name" value="RNase_P_p30"/>
    <property type="match status" value="1"/>
</dbReference>
<dbReference type="EMBL" id="DTAK01000048">
    <property type="protein sequence ID" value="HGU59801.1"/>
    <property type="molecule type" value="Genomic_DNA"/>
</dbReference>
<comment type="function">
    <text evidence="6">Part of ribonuclease P, a protein complex that generates mature tRNA molecules by cleaving their 5'-ends.</text>
</comment>
<evidence type="ECO:0000256" key="1">
    <source>
        <dbReference type="ARBA" id="ARBA00022490"/>
    </source>
</evidence>
<comment type="subunit">
    <text evidence="6">Consists of a catalytic RNA component and at least 4-5 protein subunits.</text>
</comment>
<dbReference type="HAMAP" id="MF_00756">
    <property type="entry name" value="RNase_P_3"/>
    <property type="match status" value="1"/>
</dbReference>
<organism evidence="8">
    <name type="scientific">Geoglobus ahangari</name>
    <dbReference type="NCBI Taxonomy" id="113653"/>
    <lineage>
        <taxon>Archaea</taxon>
        <taxon>Methanobacteriati</taxon>
        <taxon>Methanobacteriota</taxon>
        <taxon>Archaeoglobi</taxon>
        <taxon>Archaeoglobales</taxon>
        <taxon>Archaeoglobaceae</taxon>
        <taxon>Geoglobus</taxon>
    </lineage>
</organism>
<comment type="similarity">
    <text evidence="6">Belongs to the eukaryotic/archaeal RNase P protein component 3 family.</text>
</comment>
<comment type="subcellular location">
    <subcellularLocation>
        <location evidence="6">Cytoplasm</location>
    </subcellularLocation>
</comment>
<protein>
    <recommendedName>
        <fullName evidence="6">Ribonuclease P protein component 3</fullName>
        <shortName evidence="6">RNase P component 3</shortName>
        <ecNumber evidence="6">3.1.26.5</ecNumber>
    </recommendedName>
    <alternativeName>
        <fullName evidence="6">Rpp30</fullName>
    </alternativeName>
</protein>
<dbReference type="InterPro" id="IPR016195">
    <property type="entry name" value="Pol/histidinol_Pase-like"/>
</dbReference>
<evidence type="ECO:0000256" key="4">
    <source>
        <dbReference type="ARBA" id="ARBA00022759"/>
    </source>
</evidence>
<sequence>MIDFIRFDYDNSIDLGFQKYVVFGEITKKNIQGCLIYAETTKELREKLRKAKGLVGVISCKEEVNKYAVMRKKVDILLDFPERRLDYVTVKLAKEKDVMIEIALSNLLSVKGIKRAMLVKELRTLFKVIKKFDTPFILTSGAKDFYQLRQKKQIHEVFEYLGADVKRSDYWAERLYRRLFDEKYIMDGLEIL</sequence>
<name>A0A7C4WF68_9EURY</name>
<dbReference type="GO" id="GO:0030677">
    <property type="term" value="C:ribonuclease P complex"/>
    <property type="evidence" value="ECO:0007669"/>
    <property type="project" value="UniProtKB-UniRule"/>
</dbReference>
<dbReference type="InterPro" id="IPR023539">
    <property type="entry name" value="RNase_P_comp-3_arc"/>
</dbReference>
<dbReference type="GO" id="GO:0004526">
    <property type="term" value="F:ribonuclease P activity"/>
    <property type="evidence" value="ECO:0007669"/>
    <property type="project" value="UniProtKB-UniRule"/>
</dbReference>
<accession>A0A7C4WF68</accession>
<evidence type="ECO:0000256" key="2">
    <source>
        <dbReference type="ARBA" id="ARBA00022694"/>
    </source>
</evidence>
<dbReference type="GO" id="GO:0001682">
    <property type="term" value="P:tRNA 5'-leader removal"/>
    <property type="evidence" value="ECO:0007669"/>
    <property type="project" value="UniProtKB-UniRule"/>
</dbReference>
<dbReference type="SUPFAM" id="SSF89550">
    <property type="entry name" value="PHP domain-like"/>
    <property type="match status" value="1"/>
</dbReference>
<evidence type="ECO:0000256" key="6">
    <source>
        <dbReference type="HAMAP-Rule" id="MF_00756"/>
    </source>
</evidence>
<evidence type="ECO:0000313" key="8">
    <source>
        <dbReference type="EMBL" id="HGU59801.1"/>
    </source>
</evidence>
<evidence type="ECO:0000256" key="5">
    <source>
        <dbReference type="ARBA" id="ARBA00022801"/>
    </source>
</evidence>